<gene>
    <name evidence="2" type="ORF">SAMN05421639_103786</name>
</gene>
<proteinExistence type="predicted"/>
<keyword evidence="1" id="KW-1133">Transmembrane helix</keyword>
<evidence type="ECO:0000313" key="2">
    <source>
        <dbReference type="EMBL" id="SIS36329.1"/>
    </source>
</evidence>
<keyword evidence="3" id="KW-1185">Reference proteome</keyword>
<reference evidence="3" key="1">
    <citation type="submission" date="2017-01" db="EMBL/GenBank/DDBJ databases">
        <authorList>
            <person name="Varghese N."/>
            <person name="Submissions S."/>
        </authorList>
    </citation>
    <scope>NUCLEOTIDE SEQUENCE [LARGE SCALE GENOMIC DNA]</scope>
    <source>
        <strain evidence="3">DSM 17126</strain>
    </source>
</reference>
<evidence type="ECO:0000313" key="3">
    <source>
        <dbReference type="Proteomes" id="UP000186373"/>
    </source>
</evidence>
<keyword evidence="1" id="KW-0472">Membrane</keyword>
<dbReference type="EMBL" id="FTNY01000003">
    <property type="protein sequence ID" value="SIS36329.1"/>
    <property type="molecule type" value="Genomic_DNA"/>
</dbReference>
<sequence length="191" mass="22522">MEKKHIVSFYINGKWFCIFLLQICFIFQIQHLGPFQNYIKNDRIKQKFSIIPSSFQGKNKIYSFKTIPTGQLSDKTLFLSQFPVSKSDQKASSAVSQIPYYIMLYQKRFFIVPHFSSFLSLAALSSGQFKTHNKIMLKRLESLDHYNILDLITNNKDYPSLFIFYIFLRSYRLRPPPLLISYKVSEDTQLN</sequence>
<dbReference type="RefSeq" id="WP_076507851.1">
    <property type="nucleotide sequence ID" value="NZ_FTNY01000003.1"/>
</dbReference>
<dbReference type="Proteomes" id="UP000186373">
    <property type="component" value="Unassembled WGS sequence"/>
</dbReference>
<accession>A0A1N7IGV3</accession>
<dbReference type="AlphaFoldDB" id="A0A1N7IGV3"/>
<protein>
    <submittedName>
        <fullName evidence="2">Uncharacterized protein</fullName>
    </submittedName>
</protein>
<feature type="transmembrane region" description="Helical" evidence="1">
    <location>
        <begin position="7"/>
        <end position="29"/>
    </location>
</feature>
<keyword evidence="1" id="KW-0812">Transmembrane</keyword>
<organism evidence="2 3">
    <name type="scientific">Chryseobacterium shigense</name>
    <dbReference type="NCBI Taxonomy" id="297244"/>
    <lineage>
        <taxon>Bacteria</taxon>
        <taxon>Pseudomonadati</taxon>
        <taxon>Bacteroidota</taxon>
        <taxon>Flavobacteriia</taxon>
        <taxon>Flavobacteriales</taxon>
        <taxon>Weeksellaceae</taxon>
        <taxon>Chryseobacterium group</taxon>
        <taxon>Chryseobacterium</taxon>
    </lineage>
</organism>
<evidence type="ECO:0000256" key="1">
    <source>
        <dbReference type="SAM" id="Phobius"/>
    </source>
</evidence>
<name>A0A1N7IGV3_9FLAO</name>
<feature type="transmembrane region" description="Helical" evidence="1">
    <location>
        <begin position="109"/>
        <end position="129"/>
    </location>
</feature>